<keyword evidence="3" id="KW-0325">Glycoprotein</keyword>
<gene>
    <name evidence="5" type="ORF">AKJ31_06475</name>
</gene>
<dbReference type="InterPro" id="IPR028994">
    <property type="entry name" value="Integrin_alpha_N"/>
</dbReference>
<dbReference type="PANTHER" id="PTHR36220">
    <property type="entry name" value="UNNAMED PRODUCT"/>
    <property type="match status" value="1"/>
</dbReference>
<evidence type="ECO:0000313" key="6">
    <source>
        <dbReference type="Proteomes" id="UP000037530"/>
    </source>
</evidence>
<dbReference type="EMBL" id="LHPI01000003">
    <property type="protein sequence ID" value="KOO08698.1"/>
    <property type="molecule type" value="Genomic_DNA"/>
</dbReference>
<dbReference type="AlphaFoldDB" id="A0A0M0I439"/>
<evidence type="ECO:0000313" key="5">
    <source>
        <dbReference type="EMBL" id="KOO08698.1"/>
    </source>
</evidence>
<dbReference type="STRING" id="171383.AKJ31_06475"/>
<dbReference type="Proteomes" id="UP000037530">
    <property type="component" value="Unassembled WGS sequence"/>
</dbReference>
<evidence type="ECO:0000256" key="4">
    <source>
        <dbReference type="SAM" id="MobiDB-lite"/>
    </source>
</evidence>
<feature type="compositionally biased region" description="Polar residues" evidence="4">
    <location>
        <begin position="439"/>
        <end position="462"/>
    </location>
</feature>
<dbReference type="InterPro" id="IPR013519">
    <property type="entry name" value="Int_alpha_beta-p"/>
</dbReference>
<evidence type="ECO:0000256" key="2">
    <source>
        <dbReference type="ARBA" id="ARBA00022737"/>
    </source>
</evidence>
<dbReference type="PATRIC" id="fig|171383.3.peg.1339"/>
<keyword evidence="2" id="KW-0677">Repeat</keyword>
<dbReference type="InterPro" id="IPR013517">
    <property type="entry name" value="FG-GAP"/>
</dbReference>
<reference evidence="6" key="1">
    <citation type="submission" date="2015-08" db="EMBL/GenBank/DDBJ databases">
        <title>Vibrio galatheae sp. nov., a novel member of the Vibrionaceae family isolated from the Solomon Islands.</title>
        <authorList>
            <person name="Giubergia S."/>
            <person name="Machado H."/>
            <person name="Mateiu R.V."/>
            <person name="Gram L."/>
        </authorList>
    </citation>
    <scope>NUCLEOTIDE SEQUENCE [LARGE SCALE GENOMIC DNA]</scope>
    <source>
        <strain evidence="6">DSM 19134</strain>
    </source>
</reference>
<dbReference type="InterPro" id="IPR011043">
    <property type="entry name" value="Gal_Oxase/kelch_b-propeller"/>
</dbReference>
<comment type="caution">
    <text evidence="5">The sequence shown here is derived from an EMBL/GenBank/DDBJ whole genome shotgun (WGS) entry which is preliminary data.</text>
</comment>
<proteinExistence type="predicted"/>
<sequence>MITYVKASNTNSSDNFGNSISLSADGNTLAVGADREDSNSTSLNGDQANDDATTSGAVYLFRYKSNQWSQQAYIKAPNAEASDTFGSSVSLSSDGNTLVVGAQGEEGGVPGINGDPTDNSIPNAGAAYIFTFDGTDWNHQTYVKASNPGDGDHFGIAVALSPDGSTLAVGADGESSDLNGTYALSPVDNDLYSDAGAVYLFRYNGSNWIQEAYIKASNTESSDRFGSSLSLSHNGNTLAVGAKDEDSAATGVNGDQFNNDSFSSGAVYLFRFDGSNWIQQAYIKASDTSSSGYFGASVSLSSNGNLLGVGGYGQNSRNGAAYVYQFDGSDWSEQAYLTASNAESFDYFGNSVALSPEGNSLLVGAFSEGSNSIGVNGEQTDNSAGSSGAAYLFRFDGSLWKQEFYIKPSNTESLDRFGLSVSLSSNGSRFAISTERESSSATGINGDQSDNSASSSGAVYIY</sequence>
<keyword evidence="1" id="KW-0732">Signal</keyword>
<evidence type="ECO:0008006" key="7">
    <source>
        <dbReference type="Google" id="ProtNLM"/>
    </source>
</evidence>
<dbReference type="SUPFAM" id="SSF50965">
    <property type="entry name" value="Galactose oxidase, central domain"/>
    <property type="match status" value="1"/>
</dbReference>
<dbReference type="Gene3D" id="2.130.10.130">
    <property type="entry name" value="Integrin alpha, N-terminal"/>
    <property type="match status" value="3"/>
</dbReference>
<evidence type="ECO:0000256" key="1">
    <source>
        <dbReference type="ARBA" id="ARBA00022729"/>
    </source>
</evidence>
<protein>
    <recommendedName>
        <fullName evidence="7">Integrin</fullName>
    </recommendedName>
</protein>
<organism evidence="5 6">
    <name type="scientific">Vibrio hepatarius</name>
    <dbReference type="NCBI Taxonomy" id="171383"/>
    <lineage>
        <taxon>Bacteria</taxon>
        <taxon>Pseudomonadati</taxon>
        <taxon>Pseudomonadota</taxon>
        <taxon>Gammaproteobacteria</taxon>
        <taxon>Vibrionales</taxon>
        <taxon>Vibrionaceae</taxon>
        <taxon>Vibrio</taxon>
        <taxon>Vibrio oreintalis group</taxon>
    </lineage>
</organism>
<accession>A0A0M0I439</accession>
<dbReference type="SMART" id="SM00191">
    <property type="entry name" value="Int_alpha"/>
    <property type="match status" value="6"/>
</dbReference>
<name>A0A0M0I439_9VIBR</name>
<evidence type="ECO:0000256" key="3">
    <source>
        <dbReference type="ARBA" id="ARBA00023180"/>
    </source>
</evidence>
<dbReference type="Pfam" id="PF14312">
    <property type="entry name" value="FG-GAP_2"/>
    <property type="match status" value="5"/>
</dbReference>
<keyword evidence="6" id="KW-1185">Reference proteome</keyword>
<feature type="region of interest" description="Disordered" evidence="4">
    <location>
        <begin position="434"/>
        <end position="462"/>
    </location>
</feature>
<dbReference type="PANTHER" id="PTHR36220:SF1">
    <property type="entry name" value="GAMMA TUBULIN COMPLEX COMPONENT C-TERMINAL DOMAIN-CONTAINING PROTEIN"/>
    <property type="match status" value="1"/>
</dbReference>